<dbReference type="Proteomes" id="UP000799441">
    <property type="component" value="Unassembled WGS sequence"/>
</dbReference>
<dbReference type="AlphaFoldDB" id="A0A9P4Q2L6"/>
<reference evidence="1" key="1">
    <citation type="journal article" date="2020" name="Stud. Mycol.">
        <title>101 Dothideomycetes genomes: a test case for predicting lifestyles and emergence of pathogens.</title>
        <authorList>
            <person name="Haridas S."/>
            <person name="Albert R."/>
            <person name="Binder M."/>
            <person name="Bloem J."/>
            <person name="Labutti K."/>
            <person name="Salamov A."/>
            <person name="Andreopoulos B."/>
            <person name="Baker S."/>
            <person name="Barry K."/>
            <person name="Bills G."/>
            <person name="Bluhm B."/>
            <person name="Cannon C."/>
            <person name="Castanera R."/>
            <person name="Culley D."/>
            <person name="Daum C."/>
            <person name="Ezra D."/>
            <person name="Gonzalez J."/>
            <person name="Henrissat B."/>
            <person name="Kuo A."/>
            <person name="Liang C."/>
            <person name="Lipzen A."/>
            <person name="Lutzoni F."/>
            <person name="Magnuson J."/>
            <person name="Mondo S."/>
            <person name="Nolan M."/>
            <person name="Ohm R."/>
            <person name="Pangilinan J."/>
            <person name="Park H.-J."/>
            <person name="Ramirez L."/>
            <person name="Alfaro M."/>
            <person name="Sun H."/>
            <person name="Tritt A."/>
            <person name="Yoshinaga Y."/>
            <person name="Zwiers L.-H."/>
            <person name="Turgeon B."/>
            <person name="Goodwin S."/>
            <person name="Spatafora J."/>
            <person name="Crous P."/>
            <person name="Grigoriev I."/>
        </authorList>
    </citation>
    <scope>NUCLEOTIDE SEQUENCE</scope>
    <source>
        <strain evidence="1">CBS 116435</strain>
    </source>
</reference>
<dbReference type="InterPro" id="IPR021848">
    <property type="entry name" value="HODM_asu-like"/>
</dbReference>
<evidence type="ECO:0000313" key="2">
    <source>
        <dbReference type="Proteomes" id="UP000799441"/>
    </source>
</evidence>
<evidence type="ECO:0000313" key="1">
    <source>
        <dbReference type="EMBL" id="KAF2716902.1"/>
    </source>
</evidence>
<dbReference type="OrthoDB" id="5043642at2759"/>
<protein>
    <recommendedName>
        <fullName evidence="3">DUF3445 domain-containing protein</fullName>
    </recommendedName>
</protein>
<gene>
    <name evidence="1" type="ORF">K431DRAFT_341700</name>
</gene>
<comment type="caution">
    <text evidence="1">The sequence shown here is derived from an EMBL/GenBank/DDBJ whole genome shotgun (WGS) entry which is preliminary data.</text>
</comment>
<name>A0A9P4Q2L6_9PEZI</name>
<organism evidence="1 2">
    <name type="scientific">Polychaeton citri CBS 116435</name>
    <dbReference type="NCBI Taxonomy" id="1314669"/>
    <lineage>
        <taxon>Eukaryota</taxon>
        <taxon>Fungi</taxon>
        <taxon>Dikarya</taxon>
        <taxon>Ascomycota</taxon>
        <taxon>Pezizomycotina</taxon>
        <taxon>Dothideomycetes</taxon>
        <taxon>Dothideomycetidae</taxon>
        <taxon>Capnodiales</taxon>
        <taxon>Capnodiaceae</taxon>
        <taxon>Polychaeton</taxon>
    </lineage>
</organism>
<proteinExistence type="predicted"/>
<dbReference type="Pfam" id="PF11927">
    <property type="entry name" value="HODM_asu-like"/>
    <property type="match status" value="1"/>
</dbReference>
<dbReference type="EMBL" id="MU003858">
    <property type="protein sequence ID" value="KAF2716902.1"/>
    <property type="molecule type" value="Genomic_DNA"/>
</dbReference>
<evidence type="ECO:0008006" key="3">
    <source>
        <dbReference type="Google" id="ProtNLM"/>
    </source>
</evidence>
<accession>A0A9P4Q2L6</accession>
<sequence>MPGSLLPFQILSERSPKREPLREFDWSATDPIPYRPFKTNRHVAMGISRMDKADWIRFDKGYLKRLEERIEIMDAHPRESIGSGPEVNNAVEELYESIMIDFLPCRFPTMFALQGKELCNKVTDKAYSVEISKLDHGRMLRNLGENVEEDFYFMCPDGNDELRLEGWIACFPGGFLTTSRKGHSMRQLHQPVPGYRHRLAAGADRRLTQLEAGEFIERYNWSLQTDGEDLFRVDGNNFYPEQSQTIPDFEDNPDIDQCFLRVEHQTLVRLGRSRAVIFCVRTYMTSLEDIRKEGNGVLLAEAIQSMPEKLGNYKKRPFWQSSIYKFLRDQ</sequence>
<keyword evidence="2" id="KW-1185">Reference proteome</keyword>